<name>A0A0C9UL86_SPHS4</name>
<gene>
    <name evidence="2" type="ORF">M422DRAFT_34588</name>
</gene>
<evidence type="ECO:0000313" key="3">
    <source>
        <dbReference type="Proteomes" id="UP000054279"/>
    </source>
</evidence>
<proteinExistence type="predicted"/>
<dbReference type="PANTHER" id="PTHR42852">
    <property type="entry name" value="THIOL:DISULFIDE INTERCHANGE PROTEIN DSBE"/>
    <property type="match status" value="1"/>
</dbReference>
<evidence type="ECO:0000259" key="1">
    <source>
        <dbReference type="PROSITE" id="PS51352"/>
    </source>
</evidence>
<dbReference type="Pfam" id="PF00578">
    <property type="entry name" value="AhpC-TSA"/>
    <property type="match status" value="1"/>
</dbReference>
<dbReference type="Gene3D" id="3.40.30.10">
    <property type="entry name" value="Glutaredoxin"/>
    <property type="match status" value="1"/>
</dbReference>
<keyword evidence="3" id="KW-1185">Reference proteome</keyword>
<feature type="domain" description="Thioredoxin" evidence="1">
    <location>
        <begin position="44"/>
        <end position="216"/>
    </location>
</feature>
<dbReference type="EMBL" id="KN837186">
    <property type="protein sequence ID" value="KIJ35654.1"/>
    <property type="molecule type" value="Genomic_DNA"/>
</dbReference>
<dbReference type="Proteomes" id="UP000054279">
    <property type="component" value="Unassembled WGS sequence"/>
</dbReference>
<dbReference type="AlphaFoldDB" id="A0A0C9UL86"/>
<organism evidence="2 3">
    <name type="scientific">Sphaerobolus stellatus (strain SS14)</name>
    <dbReference type="NCBI Taxonomy" id="990650"/>
    <lineage>
        <taxon>Eukaryota</taxon>
        <taxon>Fungi</taxon>
        <taxon>Dikarya</taxon>
        <taxon>Basidiomycota</taxon>
        <taxon>Agaricomycotina</taxon>
        <taxon>Agaricomycetes</taxon>
        <taxon>Phallomycetidae</taxon>
        <taxon>Geastrales</taxon>
        <taxon>Sphaerobolaceae</taxon>
        <taxon>Sphaerobolus</taxon>
    </lineage>
</organism>
<dbReference type="InterPro" id="IPR050553">
    <property type="entry name" value="Thioredoxin_ResA/DsbE_sf"/>
</dbReference>
<accession>A0A0C9UL86</accession>
<dbReference type="GO" id="GO:0016209">
    <property type="term" value="F:antioxidant activity"/>
    <property type="evidence" value="ECO:0007669"/>
    <property type="project" value="InterPro"/>
</dbReference>
<dbReference type="OrthoDB" id="338622at2759"/>
<reference evidence="2 3" key="1">
    <citation type="submission" date="2014-06" db="EMBL/GenBank/DDBJ databases">
        <title>Evolutionary Origins and Diversification of the Mycorrhizal Mutualists.</title>
        <authorList>
            <consortium name="DOE Joint Genome Institute"/>
            <consortium name="Mycorrhizal Genomics Consortium"/>
            <person name="Kohler A."/>
            <person name="Kuo A."/>
            <person name="Nagy L.G."/>
            <person name="Floudas D."/>
            <person name="Copeland A."/>
            <person name="Barry K.W."/>
            <person name="Cichocki N."/>
            <person name="Veneault-Fourrey C."/>
            <person name="LaButti K."/>
            <person name="Lindquist E.A."/>
            <person name="Lipzen A."/>
            <person name="Lundell T."/>
            <person name="Morin E."/>
            <person name="Murat C."/>
            <person name="Riley R."/>
            <person name="Ohm R."/>
            <person name="Sun H."/>
            <person name="Tunlid A."/>
            <person name="Henrissat B."/>
            <person name="Grigoriev I.V."/>
            <person name="Hibbett D.S."/>
            <person name="Martin F."/>
        </authorList>
    </citation>
    <scope>NUCLEOTIDE SEQUENCE [LARGE SCALE GENOMIC DNA]</scope>
    <source>
        <strain evidence="2 3">SS14</strain>
    </source>
</reference>
<protein>
    <recommendedName>
        <fullName evidence="1">Thioredoxin domain-containing protein</fullName>
    </recommendedName>
</protein>
<dbReference type="CDD" id="cd02970">
    <property type="entry name" value="PRX_like2"/>
    <property type="match status" value="1"/>
</dbReference>
<dbReference type="InterPro" id="IPR000866">
    <property type="entry name" value="AhpC/TSA"/>
</dbReference>
<dbReference type="SUPFAM" id="SSF52833">
    <property type="entry name" value="Thioredoxin-like"/>
    <property type="match status" value="1"/>
</dbReference>
<sequence length="216" mass="24209">MATLTQELSDFYTKIHSNIPKDASNTLNSIEAEHSATFDYANAVKAGDKLPDFKLTDTFGKEVTRDELLAQGNVLLSFYRGEWCPFCNLEMRALQKILPELAARGTTLVAVSPELPDQAIVTSQKNEITFPILSDVGNGLARQLNIVFKQPERIHEVWNLMGGIDWKARYGDNSLEVPVPATILVDKTGTIRNVHLDPNWTKRLEPTTVLTWIDQL</sequence>
<dbReference type="HOGENOM" id="CLU_042529_5_0_1"/>
<dbReference type="GO" id="GO:0016491">
    <property type="term" value="F:oxidoreductase activity"/>
    <property type="evidence" value="ECO:0007669"/>
    <property type="project" value="InterPro"/>
</dbReference>
<dbReference type="PANTHER" id="PTHR42852:SF17">
    <property type="entry name" value="THIOREDOXIN-LIKE PROTEIN HI_1115"/>
    <property type="match status" value="1"/>
</dbReference>
<dbReference type="PROSITE" id="PS51352">
    <property type="entry name" value="THIOREDOXIN_2"/>
    <property type="match status" value="1"/>
</dbReference>
<dbReference type="InterPro" id="IPR036249">
    <property type="entry name" value="Thioredoxin-like_sf"/>
</dbReference>
<evidence type="ECO:0000313" key="2">
    <source>
        <dbReference type="EMBL" id="KIJ35654.1"/>
    </source>
</evidence>
<dbReference type="InterPro" id="IPR013766">
    <property type="entry name" value="Thioredoxin_domain"/>
</dbReference>